<feature type="compositionally biased region" description="Low complexity" evidence="6">
    <location>
        <begin position="580"/>
        <end position="593"/>
    </location>
</feature>
<feature type="compositionally biased region" description="Polar residues" evidence="6">
    <location>
        <begin position="402"/>
        <end position="422"/>
    </location>
</feature>
<feature type="region of interest" description="Disordered" evidence="6">
    <location>
        <begin position="494"/>
        <end position="517"/>
    </location>
</feature>
<gene>
    <name evidence="8" type="ORF">NESM_000207200</name>
</gene>
<feature type="region of interest" description="Disordered" evidence="6">
    <location>
        <begin position="1201"/>
        <end position="1266"/>
    </location>
</feature>
<feature type="compositionally biased region" description="Polar residues" evidence="6">
    <location>
        <begin position="558"/>
        <end position="576"/>
    </location>
</feature>
<dbReference type="PANTHER" id="PTHR13832:SF565">
    <property type="entry name" value="AT28366P-RELATED"/>
    <property type="match status" value="1"/>
</dbReference>
<reference evidence="8 9" key="1">
    <citation type="journal article" date="2021" name="MBio">
        <title>A New Model Trypanosomatid, Novymonas esmeraldas: Genomic Perception of Its 'Candidatus Pandoraea novymonadis' Endosymbiont.</title>
        <authorList>
            <person name="Zakharova A."/>
            <person name="Saura A."/>
            <person name="Butenko A."/>
            <person name="Podesvova L."/>
            <person name="Warmusova S."/>
            <person name="Kostygov A.Y."/>
            <person name="Nenarokova A."/>
            <person name="Lukes J."/>
            <person name="Opperdoes F.R."/>
            <person name="Yurchenko V."/>
        </authorList>
    </citation>
    <scope>NUCLEOTIDE SEQUENCE [LARGE SCALE GENOMIC DNA]</scope>
    <source>
        <strain evidence="8 9">E262AT.01</strain>
    </source>
</reference>
<dbReference type="SUPFAM" id="SSF81606">
    <property type="entry name" value="PP2C-like"/>
    <property type="match status" value="1"/>
</dbReference>
<feature type="domain" description="PPM-type phosphatase" evidence="7">
    <location>
        <begin position="942"/>
        <end position="1447"/>
    </location>
</feature>
<feature type="region of interest" description="Disordered" evidence="6">
    <location>
        <begin position="256"/>
        <end position="282"/>
    </location>
</feature>
<feature type="compositionally biased region" description="Low complexity" evidence="6">
    <location>
        <begin position="733"/>
        <end position="747"/>
    </location>
</feature>
<dbReference type="EC" id="3.1.3.16" evidence="4"/>
<feature type="region of interest" description="Disordered" evidence="6">
    <location>
        <begin position="634"/>
        <end position="660"/>
    </location>
</feature>
<comment type="similarity">
    <text evidence="3">Belongs to the PP2C family.</text>
</comment>
<dbReference type="InterPro" id="IPR036457">
    <property type="entry name" value="PPM-type-like_dom_sf"/>
</dbReference>
<feature type="compositionally biased region" description="Gly residues" evidence="6">
    <location>
        <begin position="496"/>
        <end position="507"/>
    </location>
</feature>
<dbReference type="Proteomes" id="UP001430356">
    <property type="component" value="Unassembled WGS sequence"/>
</dbReference>
<keyword evidence="9" id="KW-1185">Reference proteome</keyword>
<evidence type="ECO:0000256" key="2">
    <source>
        <dbReference type="ARBA" id="ARBA00001946"/>
    </source>
</evidence>
<name>A0AAW0F5Z4_9TRYP</name>
<evidence type="ECO:0000256" key="5">
    <source>
        <dbReference type="ARBA" id="ARBA00023211"/>
    </source>
</evidence>
<feature type="region of interest" description="Disordered" evidence="6">
    <location>
        <begin position="676"/>
        <end position="718"/>
    </location>
</feature>
<feature type="region of interest" description="Disordered" evidence="6">
    <location>
        <begin position="730"/>
        <end position="754"/>
    </location>
</feature>
<sequence>MSSLASTAAAGVNGTRGSPADALLLPQVAHTTYPRAVSPQQRPPPPPPTTPPLPSVKQHSSDEAEARAIIAAPLFNRGRRISVDAPSNASGYGESDINVVGPRGDGERPRSRGAQSWSPLQPCAGATTTAEQVAARGAGKSTTSSPVCLEPIATAGTSIVAAPARTRAVDADPTAAAAAAHDDSKCRSVSSGGGGACLDTCETVSLIELLARASSQSPRADATASPRVLGATPTTTTEPPCLRWCSASRPTASATAACGPPPQCSAPPPQLTSRSAAAPLSSSCGEGTLLSAAAGGGDREDDEGGAVLRLSVPSVSLCGSRRSGSSVFFNTPLPSSHTRAAPALLSDSATAESSSALLDSFRAVLSPCPSSIAPAFSLVPCPAAAAASTQLAQQRWRGQVRARSSASSPAQGASTDGVQGASSRFLAHPTHLLGCSREGSTVMGRGDAWEEAPRGASSSAKSDVTSVAVRSAWEPRAGAPHPTLYAASARDEALGGRVGDAPSGGRGEPPSASLASPSSLPATALVAAWAPPAALSCRSPLSAWKSPRLGAAAAAAGTHSTSPLYATPTTASTSRGTPGASHSASSPAARRPAVVTRDDVAAGDARYALSGCLDAALPHHHSIVPASPTGIVCNEGGAPTPTSHSHGRLPPPAAWRTSSASLPAHAAAAARPCVRLSPSTPLATPREAAAADAGDAMRSPCFTPPPPPPPASSSLSLLSRRTSARWAADFTRPPRSSAAGGRSPASPDASLPSFSSWAPSPCTSPAAVTTTTTTAAAAAAAARRDGGTPLPLALQPHASVSDVSLLCFGVEPELCGLQGSALGCSAAAAPPPHVSTDPLSPYSLRAAGGATFCHGVVSPHAPPAPGQRCLGGGDRPRSQDTDFTCTDTPTAALMRLAPPPPLEALPSANLDSAVSSPQWRTPAALADARDDAYPQSPATQFRCAFSSLRGCRSRQEDSILMATDMPVAVADDTDVITLACLGVFDGHCGDTVASLASQHLPPHLETAVRTHVQQSRRDRHGGETESCGAPLLLGAAEVQGAVSAALVQALVHLDLTLYDALYRSPVAGGGRHRHAGSTACVATFFKPLSCPDGAYRLSIANLGDSRAIVGSLQTGEVLLCTTDHRILVCPAEADRITAAGGVVALHRVDGSLDVTRGLGDYRYKTEPSLWWGRPSTSTVAGDAAAAAAASVATAAPPVANAGDVDSLAATPPTPRRLSESPPPSHDDDPSTARVLQWESRPTTPLRHTGTERRAASCETNSSGGCADGPPTTTTATAAAAAAAAAAPVLTANAVSNIADVYEWKARRGDVLVIASDGVWDRMTAAEVMEFICAELDGLATAPSVSVEDAAAPEHTPVRQCSMSVRECALASGGRHRPAAGVASFSHDEVLGGDDNVDGGGGGASGSASVTGSASRYSAVSLAASRLAEHVVYTLAGSDNTSVVVVTFD</sequence>
<feature type="compositionally biased region" description="Polar residues" evidence="6">
    <location>
        <begin position="271"/>
        <end position="282"/>
    </location>
</feature>
<feature type="region of interest" description="Disordered" evidence="6">
    <location>
        <begin position="1"/>
        <end position="144"/>
    </location>
</feature>
<dbReference type="InterPro" id="IPR015655">
    <property type="entry name" value="PP2C"/>
</dbReference>
<evidence type="ECO:0000313" key="8">
    <source>
        <dbReference type="EMBL" id="KAK7201444.1"/>
    </source>
</evidence>
<dbReference type="Gene3D" id="3.60.40.10">
    <property type="entry name" value="PPM-type phosphatase domain"/>
    <property type="match status" value="1"/>
</dbReference>
<feature type="compositionally biased region" description="Pro residues" evidence="6">
    <location>
        <begin position="259"/>
        <end position="270"/>
    </location>
</feature>
<dbReference type="PANTHER" id="PTHR13832">
    <property type="entry name" value="PROTEIN PHOSPHATASE 2C"/>
    <property type="match status" value="1"/>
</dbReference>
<comment type="cofactor">
    <cofactor evidence="2">
        <name>Mg(2+)</name>
        <dbReference type="ChEBI" id="CHEBI:18420"/>
    </cofactor>
</comment>
<evidence type="ECO:0000256" key="1">
    <source>
        <dbReference type="ARBA" id="ARBA00001936"/>
    </source>
</evidence>
<dbReference type="SMART" id="SM00332">
    <property type="entry name" value="PP2Cc"/>
    <property type="match status" value="1"/>
</dbReference>
<feature type="region of interest" description="Disordered" evidence="6">
    <location>
        <begin position="557"/>
        <end position="595"/>
    </location>
</feature>
<dbReference type="PROSITE" id="PS51746">
    <property type="entry name" value="PPM_2"/>
    <property type="match status" value="1"/>
</dbReference>
<accession>A0AAW0F5Z4</accession>
<evidence type="ECO:0000256" key="4">
    <source>
        <dbReference type="ARBA" id="ARBA00013081"/>
    </source>
</evidence>
<organism evidence="8 9">
    <name type="scientific">Novymonas esmeraldas</name>
    <dbReference type="NCBI Taxonomy" id="1808958"/>
    <lineage>
        <taxon>Eukaryota</taxon>
        <taxon>Discoba</taxon>
        <taxon>Euglenozoa</taxon>
        <taxon>Kinetoplastea</taxon>
        <taxon>Metakinetoplastina</taxon>
        <taxon>Trypanosomatida</taxon>
        <taxon>Trypanosomatidae</taxon>
        <taxon>Novymonas</taxon>
    </lineage>
</organism>
<evidence type="ECO:0000313" key="9">
    <source>
        <dbReference type="Proteomes" id="UP001430356"/>
    </source>
</evidence>
<evidence type="ECO:0000259" key="7">
    <source>
        <dbReference type="PROSITE" id="PS51746"/>
    </source>
</evidence>
<evidence type="ECO:0000256" key="6">
    <source>
        <dbReference type="SAM" id="MobiDB-lite"/>
    </source>
</evidence>
<evidence type="ECO:0000256" key="3">
    <source>
        <dbReference type="ARBA" id="ARBA00006702"/>
    </source>
</evidence>
<keyword evidence="5" id="KW-0464">Manganese</keyword>
<protein>
    <recommendedName>
        <fullName evidence="4">protein-serine/threonine phosphatase</fullName>
        <ecNumber evidence="4">3.1.3.16</ecNumber>
    </recommendedName>
</protein>
<feature type="compositionally biased region" description="Pro residues" evidence="6">
    <location>
        <begin position="702"/>
        <end position="711"/>
    </location>
</feature>
<dbReference type="InterPro" id="IPR001932">
    <property type="entry name" value="PPM-type_phosphatase-like_dom"/>
</dbReference>
<dbReference type="GO" id="GO:0004722">
    <property type="term" value="F:protein serine/threonine phosphatase activity"/>
    <property type="evidence" value="ECO:0007669"/>
    <property type="project" value="UniProtKB-EC"/>
</dbReference>
<comment type="caution">
    <text evidence="8">The sequence shown here is derived from an EMBL/GenBank/DDBJ whole genome shotgun (WGS) entry which is preliminary data.</text>
</comment>
<comment type="cofactor">
    <cofactor evidence="1">
        <name>Mn(2+)</name>
        <dbReference type="ChEBI" id="CHEBI:29035"/>
    </cofactor>
</comment>
<proteinExistence type="inferred from homology"/>
<feature type="region of interest" description="Disordered" evidence="6">
    <location>
        <begin position="395"/>
        <end position="422"/>
    </location>
</feature>
<feature type="compositionally biased region" description="Pro residues" evidence="6">
    <location>
        <begin position="41"/>
        <end position="54"/>
    </location>
</feature>
<dbReference type="EMBL" id="JAECZO010000015">
    <property type="protein sequence ID" value="KAK7201444.1"/>
    <property type="molecule type" value="Genomic_DNA"/>
</dbReference>
<feature type="region of interest" description="Disordered" evidence="6">
    <location>
        <begin position="214"/>
        <end position="243"/>
    </location>
</feature>
<dbReference type="Pfam" id="PF00481">
    <property type="entry name" value="PP2C"/>
    <property type="match status" value="1"/>
</dbReference>
<dbReference type="CDD" id="cd00143">
    <property type="entry name" value="PP2Cc"/>
    <property type="match status" value="1"/>
</dbReference>